<dbReference type="PROSITE" id="PS00061">
    <property type="entry name" value="ADH_SHORT"/>
    <property type="match status" value="1"/>
</dbReference>
<dbReference type="InterPro" id="IPR036291">
    <property type="entry name" value="NAD(P)-bd_dom_sf"/>
</dbReference>
<dbReference type="GO" id="GO:0016616">
    <property type="term" value="F:oxidoreductase activity, acting on the CH-OH group of donors, NAD or NADP as acceptor"/>
    <property type="evidence" value="ECO:0007669"/>
    <property type="project" value="TreeGrafter"/>
</dbReference>
<evidence type="ECO:0000313" key="3">
    <source>
        <dbReference type="EMBL" id="SFP21197.1"/>
    </source>
</evidence>
<accession>A0A1I5NHL8</accession>
<dbReference type="GO" id="GO:0030497">
    <property type="term" value="P:fatty acid elongation"/>
    <property type="evidence" value="ECO:0007669"/>
    <property type="project" value="TreeGrafter"/>
</dbReference>
<dbReference type="PANTHER" id="PTHR42760">
    <property type="entry name" value="SHORT-CHAIN DEHYDROGENASES/REDUCTASES FAMILY MEMBER"/>
    <property type="match status" value="1"/>
</dbReference>
<gene>
    <name evidence="3" type="ORF">SAMN04489713_112160</name>
</gene>
<organism evidence="3 4">
    <name type="scientific">Actinomadura madurae</name>
    <dbReference type="NCBI Taxonomy" id="1993"/>
    <lineage>
        <taxon>Bacteria</taxon>
        <taxon>Bacillati</taxon>
        <taxon>Actinomycetota</taxon>
        <taxon>Actinomycetes</taxon>
        <taxon>Streptosporangiales</taxon>
        <taxon>Thermomonosporaceae</taxon>
        <taxon>Actinomadura</taxon>
    </lineage>
</organism>
<comment type="similarity">
    <text evidence="1">Belongs to the short-chain dehydrogenases/reductases (SDR) family.</text>
</comment>
<dbReference type="STRING" id="1993.SAMN04489713_112160"/>
<keyword evidence="2" id="KW-0560">Oxidoreductase</keyword>
<dbReference type="PRINTS" id="PR00081">
    <property type="entry name" value="GDHRDH"/>
</dbReference>
<keyword evidence="4" id="KW-1185">Reference proteome</keyword>
<evidence type="ECO:0000313" key="4">
    <source>
        <dbReference type="Proteomes" id="UP000183413"/>
    </source>
</evidence>
<name>A0A1I5NHL8_9ACTN</name>
<dbReference type="InParanoid" id="A0A1I5NHL8"/>
<dbReference type="AlphaFoldDB" id="A0A1I5NHL8"/>
<dbReference type="InterPro" id="IPR020904">
    <property type="entry name" value="Sc_DH/Rdtase_CS"/>
</dbReference>
<dbReference type="EMBL" id="FOVH01000012">
    <property type="protein sequence ID" value="SFP21197.1"/>
    <property type="molecule type" value="Genomic_DNA"/>
</dbReference>
<dbReference type="SUPFAM" id="SSF51735">
    <property type="entry name" value="NAD(P)-binding Rossmann-fold domains"/>
    <property type="match status" value="1"/>
</dbReference>
<reference evidence="3 4" key="1">
    <citation type="submission" date="2016-10" db="EMBL/GenBank/DDBJ databases">
        <authorList>
            <person name="de Groot N.N."/>
        </authorList>
    </citation>
    <scope>NUCLEOTIDE SEQUENCE [LARGE SCALE GENOMIC DNA]</scope>
    <source>
        <strain evidence="3 4">DSM 43067</strain>
    </source>
</reference>
<proteinExistence type="inferred from homology"/>
<sequence>MVTELRQDVRTVVVVGGSGGIGGAIAQAFAGEPDTTVIATAATEAELEQARVDPRLTNVDLRHLDVRSDDGVGDLMAGIGRLDVLVNAAGVPAGPKDFEIDGFVRTIEVNLVGTARASYAAYPLLRAARGSVINLASVMSFRGSATGPAYAASKGGVVQLTKSLAAAWAPEVRVNAIAPGFIDTPMTANIRGDAARNNRIIERTPAGRWGRPDEIADAATFLASAAANFVNGTVLAVDGGYLAL</sequence>
<dbReference type="Pfam" id="PF13561">
    <property type="entry name" value="adh_short_C2"/>
    <property type="match status" value="1"/>
</dbReference>
<dbReference type="PANTHER" id="PTHR42760:SF123">
    <property type="entry name" value="OXIDOREDUCTASE"/>
    <property type="match status" value="1"/>
</dbReference>
<dbReference type="eggNOG" id="COG1028">
    <property type="taxonomic scope" value="Bacteria"/>
</dbReference>
<dbReference type="FunFam" id="3.40.50.720:FF:000084">
    <property type="entry name" value="Short-chain dehydrogenase reductase"/>
    <property type="match status" value="1"/>
</dbReference>
<dbReference type="Gene3D" id="3.40.50.720">
    <property type="entry name" value="NAD(P)-binding Rossmann-like Domain"/>
    <property type="match status" value="1"/>
</dbReference>
<evidence type="ECO:0000256" key="1">
    <source>
        <dbReference type="ARBA" id="ARBA00006484"/>
    </source>
</evidence>
<dbReference type="InterPro" id="IPR002347">
    <property type="entry name" value="SDR_fam"/>
</dbReference>
<protein>
    <submittedName>
        <fullName evidence="3">NAD(P)-dependent dehydrogenase, short-chain alcohol dehydrogenase family</fullName>
    </submittedName>
</protein>
<dbReference type="Proteomes" id="UP000183413">
    <property type="component" value="Unassembled WGS sequence"/>
</dbReference>
<dbReference type="PRINTS" id="PR00080">
    <property type="entry name" value="SDRFAMILY"/>
</dbReference>
<evidence type="ECO:0000256" key="2">
    <source>
        <dbReference type="ARBA" id="ARBA00023002"/>
    </source>
</evidence>